<dbReference type="Proteomes" id="UP000184287">
    <property type="component" value="Unassembled WGS sequence"/>
</dbReference>
<dbReference type="OrthoDB" id="5464673at2"/>
<keyword evidence="3" id="KW-1185">Reference proteome</keyword>
<name>A0A1M4UBI1_9SPHI</name>
<dbReference type="STRING" id="288992.SAMN04488522_101498"/>
<protein>
    <submittedName>
        <fullName evidence="2">WG containing repeat-containing protein</fullName>
    </submittedName>
</protein>
<feature type="signal peptide" evidence="1">
    <location>
        <begin position="1"/>
        <end position="21"/>
    </location>
</feature>
<gene>
    <name evidence="2" type="ORF">SAMN04488522_101498</name>
</gene>
<reference evidence="3" key="1">
    <citation type="submission" date="2016-11" db="EMBL/GenBank/DDBJ databases">
        <authorList>
            <person name="Varghese N."/>
            <person name="Submissions S."/>
        </authorList>
    </citation>
    <scope>NUCLEOTIDE SEQUENCE [LARGE SCALE GENOMIC DNA]</scope>
    <source>
        <strain evidence="3">DSM 16990</strain>
    </source>
</reference>
<evidence type="ECO:0000313" key="2">
    <source>
        <dbReference type="EMBL" id="SHE54085.1"/>
    </source>
</evidence>
<dbReference type="EMBL" id="FQUQ01000001">
    <property type="protein sequence ID" value="SHE54085.1"/>
    <property type="molecule type" value="Genomic_DNA"/>
</dbReference>
<accession>A0A1M4UBI1</accession>
<evidence type="ECO:0000256" key="1">
    <source>
        <dbReference type="SAM" id="SignalP"/>
    </source>
</evidence>
<dbReference type="AlphaFoldDB" id="A0A1M4UBI1"/>
<dbReference type="PROSITE" id="PS51257">
    <property type="entry name" value="PROKAR_LIPOPROTEIN"/>
    <property type="match status" value="1"/>
</dbReference>
<keyword evidence="1" id="KW-0732">Signal</keyword>
<sequence length="160" mass="18104">MGIIRNIIICGFLLSVFSACAQKPKDDKIKGYRMSRLTGNMEFYNSKNEKIVEYPFSNITLDEKELGFYTVGTLTKRGIMTDRGVMVVDTLYEWLGIIDMNLAIVYDKSKYGLIDFKGKIIVPVIYDDITEAKTPGCFEVKKDGKSGIMNKEGKFISPLK</sequence>
<dbReference type="Pfam" id="PF14903">
    <property type="entry name" value="WG_beta_rep"/>
    <property type="match status" value="1"/>
</dbReference>
<organism evidence="2 3">
    <name type="scientific">Pedobacter caeni</name>
    <dbReference type="NCBI Taxonomy" id="288992"/>
    <lineage>
        <taxon>Bacteria</taxon>
        <taxon>Pseudomonadati</taxon>
        <taxon>Bacteroidota</taxon>
        <taxon>Sphingobacteriia</taxon>
        <taxon>Sphingobacteriales</taxon>
        <taxon>Sphingobacteriaceae</taxon>
        <taxon>Pedobacter</taxon>
    </lineage>
</organism>
<dbReference type="InterPro" id="IPR032774">
    <property type="entry name" value="WG_beta_rep"/>
</dbReference>
<feature type="chain" id="PRO_5012024920" evidence="1">
    <location>
        <begin position="22"/>
        <end position="160"/>
    </location>
</feature>
<proteinExistence type="predicted"/>
<evidence type="ECO:0000313" key="3">
    <source>
        <dbReference type="Proteomes" id="UP000184287"/>
    </source>
</evidence>
<dbReference type="RefSeq" id="WP_073226947.1">
    <property type="nucleotide sequence ID" value="NZ_FQUQ01000001.1"/>
</dbReference>